<dbReference type="VEuPathDB" id="FungiDB:FPRO_08446"/>
<accession>A0A1L7W3M0</accession>
<evidence type="ECO:0008006" key="4">
    <source>
        <dbReference type="Google" id="ProtNLM"/>
    </source>
</evidence>
<evidence type="ECO:0000313" key="3">
    <source>
        <dbReference type="Proteomes" id="UP000183971"/>
    </source>
</evidence>
<evidence type="ECO:0000313" key="2">
    <source>
        <dbReference type="EMBL" id="CZR47072.1"/>
    </source>
</evidence>
<name>A0A1L7W3M0_FUSPR</name>
<proteinExistence type="predicted"/>
<dbReference type="AlphaFoldDB" id="A0A1L7W3M0"/>
<feature type="compositionally biased region" description="Low complexity" evidence="1">
    <location>
        <begin position="39"/>
        <end position="52"/>
    </location>
</feature>
<dbReference type="RefSeq" id="XP_031087606.1">
    <property type="nucleotide sequence ID" value="XM_031222115.1"/>
</dbReference>
<sequence>MTETETAVVESPAEAIVIPSAEPVVADAPPAEPIERSLNSNSNSNSNSNINININSKSKNVAQKSSPLARLLKSPSAVDDFVEHLNRVIQTRRGTDTVLLFTTYTARLIGAILNILGRTTLRHSARKVVEMAFKLPPSTSVVLSTATAPPLATLALNLSKYIQGFTNMLGEWRTMNRMWGIIGTYLEAKDLILRLRGQKLDANGAKVPAPNRVNTAFMTAQIICNLVYNVGEGACWLTCKGATNLSPKTSAKLGIMAARSWCAWVALELVRLLVERARRATSSDAANEEEWKNNWKAEVLGTLPWMPLSAHWSTEEGLMPELMVAAIATWPATNMMKSVWRQTA</sequence>
<dbReference type="GeneID" id="42053323"/>
<gene>
    <name evidence="2" type="ORF">FPRO_08446</name>
</gene>
<protein>
    <recommendedName>
        <fullName evidence="4">Peroxin 11c</fullName>
    </recommendedName>
</protein>
<organism evidence="2 3">
    <name type="scientific">Fusarium proliferatum (strain ET1)</name>
    <name type="common">Orchid endophyte fungus</name>
    <dbReference type="NCBI Taxonomy" id="1227346"/>
    <lineage>
        <taxon>Eukaryota</taxon>
        <taxon>Fungi</taxon>
        <taxon>Dikarya</taxon>
        <taxon>Ascomycota</taxon>
        <taxon>Pezizomycotina</taxon>
        <taxon>Sordariomycetes</taxon>
        <taxon>Hypocreomycetidae</taxon>
        <taxon>Hypocreales</taxon>
        <taxon>Nectriaceae</taxon>
        <taxon>Fusarium</taxon>
        <taxon>Fusarium fujikuroi species complex</taxon>
    </lineage>
</organism>
<reference evidence="3" key="1">
    <citation type="journal article" date="2016" name="Genome Biol. Evol.">
        <title>Comparative 'omics' of the Fusarium fujikuroi species complex highlights differences in genetic potential and metabolite synthesis.</title>
        <authorList>
            <person name="Niehaus E.-M."/>
            <person name="Muensterkoetter M."/>
            <person name="Proctor R.H."/>
            <person name="Brown D.W."/>
            <person name="Sharon A."/>
            <person name="Idan Y."/>
            <person name="Oren-Young L."/>
            <person name="Sieber C.M."/>
            <person name="Novak O."/>
            <person name="Pencik A."/>
            <person name="Tarkowska D."/>
            <person name="Hromadova K."/>
            <person name="Freeman S."/>
            <person name="Maymon M."/>
            <person name="Elazar M."/>
            <person name="Youssef S.A."/>
            <person name="El-Shabrawy E.S.M."/>
            <person name="Shalaby A.B.A."/>
            <person name="Houterman P."/>
            <person name="Brock N.L."/>
            <person name="Burkhardt I."/>
            <person name="Tsavkelova E.A."/>
            <person name="Dickschat J.S."/>
            <person name="Galuszka P."/>
            <person name="Gueldener U."/>
            <person name="Tudzynski B."/>
        </authorList>
    </citation>
    <scope>NUCLEOTIDE SEQUENCE [LARGE SCALE GENOMIC DNA]</scope>
    <source>
        <strain evidence="3">ET1</strain>
    </source>
</reference>
<comment type="caution">
    <text evidence="2">The sequence shown here is derived from an EMBL/GenBank/DDBJ whole genome shotgun (WGS) entry which is preliminary data.</text>
</comment>
<feature type="region of interest" description="Disordered" evidence="1">
    <location>
        <begin position="28"/>
        <end position="52"/>
    </location>
</feature>
<dbReference type="Proteomes" id="UP000183971">
    <property type="component" value="Unassembled WGS sequence"/>
</dbReference>
<keyword evidence="3" id="KW-1185">Reference proteome</keyword>
<evidence type="ECO:0000256" key="1">
    <source>
        <dbReference type="SAM" id="MobiDB-lite"/>
    </source>
</evidence>
<dbReference type="EMBL" id="FJOF01000011">
    <property type="protein sequence ID" value="CZR47072.1"/>
    <property type="molecule type" value="Genomic_DNA"/>
</dbReference>